<gene>
    <name evidence="2" type="ORF">M231_04038</name>
</gene>
<dbReference type="InParanoid" id="A0A4Q1BLQ4"/>
<dbReference type="PANTHER" id="PTHR43591">
    <property type="entry name" value="METHYLTRANSFERASE"/>
    <property type="match status" value="1"/>
</dbReference>
<proteinExistence type="predicted"/>
<evidence type="ECO:0000313" key="2">
    <source>
        <dbReference type="EMBL" id="RXK38728.1"/>
    </source>
</evidence>
<comment type="caution">
    <text evidence="2">The sequence shown here is derived from an EMBL/GenBank/DDBJ whole genome shotgun (WGS) entry which is preliminary data.</text>
</comment>
<evidence type="ECO:0000313" key="3">
    <source>
        <dbReference type="Proteomes" id="UP000289152"/>
    </source>
</evidence>
<name>A0A4Q1BLQ4_TREME</name>
<dbReference type="SUPFAM" id="SSF53335">
    <property type="entry name" value="S-adenosyl-L-methionine-dependent methyltransferases"/>
    <property type="match status" value="1"/>
</dbReference>
<dbReference type="OrthoDB" id="2013972at2759"/>
<dbReference type="PANTHER" id="PTHR43591:SF24">
    <property type="entry name" value="2-METHOXY-6-POLYPRENYL-1,4-BENZOQUINOL METHYLASE, MITOCHONDRIAL"/>
    <property type="match status" value="1"/>
</dbReference>
<dbReference type="CDD" id="cd02440">
    <property type="entry name" value="AdoMet_MTases"/>
    <property type="match status" value="1"/>
</dbReference>
<evidence type="ECO:0000259" key="1">
    <source>
        <dbReference type="Pfam" id="PF13649"/>
    </source>
</evidence>
<accession>A0A4Q1BLQ4</accession>
<dbReference type="VEuPathDB" id="FungiDB:TREMEDRAFT_63812"/>
<dbReference type="InterPro" id="IPR041698">
    <property type="entry name" value="Methyltransf_25"/>
</dbReference>
<protein>
    <recommendedName>
        <fullName evidence="1">Methyltransferase domain-containing protein</fullName>
    </recommendedName>
</protein>
<dbReference type="Pfam" id="PF13649">
    <property type="entry name" value="Methyltransf_25"/>
    <property type="match status" value="1"/>
</dbReference>
<dbReference type="STRING" id="5217.A0A4Q1BLQ4"/>
<dbReference type="GO" id="GO:0008168">
    <property type="term" value="F:methyltransferase activity"/>
    <property type="evidence" value="ECO:0007669"/>
    <property type="project" value="TreeGrafter"/>
</dbReference>
<dbReference type="InterPro" id="IPR029063">
    <property type="entry name" value="SAM-dependent_MTases_sf"/>
</dbReference>
<reference evidence="2 3" key="1">
    <citation type="submission" date="2016-06" db="EMBL/GenBank/DDBJ databases">
        <title>Evolution of pathogenesis and genome organization in the Tremellales.</title>
        <authorList>
            <person name="Cuomo C."/>
            <person name="Litvintseva A."/>
            <person name="Heitman J."/>
            <person name="Chen Y."/>
            <person name="Sun S."/>
            <person name="Springer D."/>
            <person name="Dromer F."/>
            <person name="Young S."/>
            <person name="Zeng Q."/>
            <person name="Chapman S."/>
            <person name="Gujja S."/>
            <person name="Saif S."/>
            <person name="Birren B."/>
        </authorList>
    </citation>
    <scope>NUCLEOTIDE SEQUENCE [LARGE SCALE GENOMIC DNA]</scope>
    <source>
        <strain evidence="2 3">ATCC 28783</strain>
    </source>
</reference>
<sequence length="323" mass="36598">MAGRENPATKYEGHQKHFRGTLVALRLGRGLTLFQADRGRRYQAKNEDYVRLDTQHRAFKERQLGRNFLAPIDEVLNDGSDYRKGVLDIGTGTGIWAREIAAEYPDADVIGLDLSPMQSRKGVPPNCKFVVHDASKGFPFPTGFFEVVHCRLLMSGIRDWRAFIDEAVRVVRPGGLLVMVECDGWRHLNSGTEEEQRALAPGFFKLRDYIIKGLRLRGLDAEAGSTTVPNLLMAHPGLEEFNKVYAPLPMWPWSDDPVLRRVGEHMLVDARELPEACRKLVVDVCDISNDEYNQLVRGWRDDVGKPGVTSLFPVWHNWAFKAE</sequence>
<keyword evidence="3" id="KW-1185">Reference proteome</keyword>
<dbReference type="EMBL" id="SDIL01000043">
    <property type="protein sequence ID" value="RXK38728.1"/>
    <property type="molecule type" value="Genomic_DNA"/>
</dbReference>
<dbReference type="Proteomes" id="UP000289152">
    <property type="component" value="Unassembled WGS sequence"/>
</dbReference>
<dbReference type="Gene3D" id="3.40.50.150">
    <property type="entry name" value="Vaccinia Virus protein VP39"/>
    <property type="match status" value="1"/>
</dbReference>
<organism evidence="2 3">
    <name type="scientific">Tremella mesenterica</name>
    <name type="common">Jelly fungus</name>
    <dbReference type="NCBI Taxonomy" id="5217"/>
    <lineage>
        <taxon>Eukaryota</taxon>
        <taxon>Fungi</taxon>
        <taxon>Dikarya</taxon>
        <taxon>Basidiomycota</taxon>
        <taxon>Agaricomycotina</taxon>
        <taxon>Tremellomycetes</taxon>
        <taxon>Tremellales</taxon>
        <taxon>Tremellaceae</taxon>
        <taxon>Tremella</taxon>
    </lineage>
</organism>
<dbReference type="AlphaFoldDB" id="A0A4Q1BLQ4"/>
<feature type="domain" description="Methyltransferase" evidence="1">
    <location>
        <begin position="86"/>
        <end position="175"/>
    </location>
</feature>